<evidence type="ECO:0000313" key="4">
    <source>
        <dbReference type="Proteomes" id="UP000255316"/>
    </source>
</evidence>
<name>A0A378IKF8_9GAMM</name>
<dbReference type="EMBL" id="UGNX01000001">
    <property type="protein sequence ID" value="STX35493.1"/>
    <property type="molecule type" value="Genomic_DNA"/>
</dbReference>
<evidence type="ECO:0000313" key="2">
    <source>
        <dbReference type="EMBL" id="STX35493.1"/>
    </source>
</evidence>
<dbReference type="Proteomes" id="UP000054854">
    <property type="component" value="Unassembled WGS sequence"/>
</dbReference>
<dbReference type="AlphaFoldDB" id="A0A378IKF8"/>
<keyword evidence="3" id="KW-1185">Reference proteome</keyword>
<dbReference type="EMBL" id="LNXX01000042">
    <property type="protein sequence ID" value="KTC83408.1"/>
    <property type="molecule type" value="Genomic_DNA"/>
</dbReference>
<protein>
    <submittedName>
        <fullName evidence="2">Uncharacterized protein</fullName>
    </submittedName>
</protein>
<reference evidence="2 4" key="2">
    <citation type="submission" date="2018-06" db="EMBL/GenBank/DDBJ databases">
        <authorList>
            <consortium name="Pathogen Informatics"/>
            <person name="Doyle S."/>
        </authorList>
    </citation>
    <scope>NUCLEOTIDE SEQUENCE [LARGE SCALE GENOMIC DNA]</scope>
    <source>
        <strain evidence="2 4">NCTC12438</strain>
    </source>
</reference>
<gene>
    <name evidence="1" type="ORF">Lcin_2095</name>
    <name evidence="2" type="ORF">NCTC12438_02109</name>
</gene>
<organism evidence="2 4">
    <name type="scientific">Legionella cincinnatiensis</name>
    <dbReference type="NCBI Taxonomy" id="28085"/>
    <lineage>
        <taxon>Bacteria</taxon>
        <taxon>Pseudomonadati</taxon>
        <taxon>Pseudomonadota</taxon>
        <taxon>Gammaproteobacteria</taxon>
        <taxon>Legionellales</taxon>
        <taxon>Legionellaceae</taxon>
        <taxon>Legionella</taxon>
    </lineage>
</organism>
<reference evidence="1 3" key="1">
    <citation type="submission" date="2015-11" db="EMBL/GenBank/DDBJ databases">
        <title>Genomic analysis of 38 Legionella species identifies large and diverse effector repertoires.</title>
        <authorList>
            <person name="Burstein D."/>
            <person name="Amaro F."/>
            <person name="Zusman T."/>
            <person name="Lifshitz Z."/>
            <person name="Cohen O."/>
            <person name="Gilbert J.A."/>
            <person name="Pupko T."/>
            <person name="Shuman H.A."/>
            <person name="Segal G."/>
        </authorList>
    </citation>
    <scope>NUCLEOTIDE SEQUENCE [LARGE SCALE GENOMIC DNA]</scope>
    <source>
        <strain evidence="1 3">CDC#72-OH-14</strain>
    </source>
</reference>
<evidence type="ECO:0000313" key="1">
    <source>
        <dbReference type="EMBL" id="KTC83408.1"/>
    </source>
</evidence>
<dbReference type="Proteomes" id="UP000255316">
    <property type="component" value="Unassembled WGS sequence"/>
</dbReference>
<evidence type="ECO:0000313" key="3">
    <source>
        <dbReference type="Proteomes" id="UP000054854"/>
    </source>
</evidence>
<sequence length="220" mass="25791">MKSFMSKNLSHKLTKLKFFNCNNRGAFKKYSLHTESSTRYPFSNLNKLGEVTGVTPDIEKLGEEQTAKYQKEWQKHVEKVHKELYTQGKNEHKFIKSATIRSYDYAALRYMGLSTESVFKINQDLITFLDKYGLFTEGHTGCWDGDIYIDNRNAFMEVLFNKGYPSSNITSHVRSMGFYDNPSIKKLNQYLTLQIRNLDKEQKKELIDFNPQPFNQSYKI</sequence>
<proteinExistence type="predicted"/>
<accession>A0A378IKF8</accession>